<dbReference type="AlphaFoldDB" id="Q9FPA0"/>
<accession>Q9FPA0</accession>
<dbReference type="Proteomes" id="UP000817658">
    <property type="component" value="Chromosome 1"/>
</dbReference>
<proteinExistence type="predicted"/>
<evidence type="ECO:0000313" key="2">
    <source>
        <dbReference type="EMBL" id="BAB19071.1"/>
    </source>
</evidence>
<organism evidence="2">
    <name type="scientific">Oryza sativa subsp. japonica</name>
    <name type="common">Rice</name>
    <dbReference type="NCBI Taxonomy" id="39947"/>
    <lineage>
        <taxon>Eukaryota</taxon>
        <taxon>Viridiplantae</taxon>
        <taxon>Streptophyta</taxon>
        <taxon>Embryophyta</taxon>
        <taxon>Tracheophyta</taxon>
        <taxon>Spermatophyta</taxon>
        <taxon>Magnoliopsida</taxon>
        <taxon>Liliopsida</taxon>
        <taxon>Poales</taxon>
        <taxon>Poaceae</taxon>
        <taxon>BOP clade</taxon>
        <taxon>Oryzoideae</taxon>
        <taxon>Oryzeae</taxon>
        <taxon>Oryzinae</taxon>
        <taxon>Oryza</taxon>
        <taxon>Oryza sativa</taxon>
    </lineage>
</organism>
<evidence type="ECO:0000256" key="1">
    <source>
        <dbReference type="SAM" id="MobiDB-lite"/>
    </source>
</evidence>
<reference evidence="2" key="1">
    <citation type="journal article" date="2002" name="Nature">
        <title>The genome sequence and structure of rice chromosome 1.</title>
        <authorList>
            <person name="Sasaki T."/>
            <person name="Matsumoto T."/>
            <person name="Yamamoto K."/>
            <person name="Sakata K."/>
            <person name="Baba T."/>
            <person name="Katayose Y."/>
            <person name="Wu J."/>
            <person name="Niimura Y."/>
            <person name="Cheng Z."/>
            <person name="Nagamura Y."/>
            <person name="Antonio B.A."/>
            <person name="Kanamori H."/>
            <person name="Hosokawa S."/>
            <person name="Masukawa M."/>
            <person name="Arikawa K."/>
            <person name="Chiden Y."/>
            <person name="Hayashi M."/>
            <person name="Okamoto M."/>
            <person name="Ando T."/>
            <person name="Aoki H."/>
            <person name="Arita K."/>
            <person name="Hamada M."/>
            <person name="Harada C."/>
            <person name="Hijishita S."/>
            <person name="Honda M."/>
            <person name="Ichikawa Y."/>
            <person name="Idonuma A."/>
            <person name="Iijima M."/>
            <person name="Ikeda M."/>
            <person name="Ikeno M."/>
            <person name="Itoh S."/>
            <person name="Itoh T."/>
            <person name="Itoh Y."/>
            <person name="Itoh Y."/>
            <person name="Iwabuchi A."/>
            <person name="Kamiya K."/>
            <person name="Karasawa W."/>
            <person name="Katagiri S."/>
            <person name="Kikuta A."/>
            <person name="Kobayashi N."/>
            <person name="Kono I."/>
            <person name="Machita K."/>
            <person name="Maehara T."/>
            <person name="Mizuno H."/>
            <person name="Mizubayashi T."/>
            <person name="Mukai Y."/>
            <person name="Nagasaki H."/>
            <person name="Nakashima M."/>
            <person name="Nakama Y."/>
            <person name="Nakamichi Y."/>
            <person name="Nakamura M."/>
            <person name="Namiki N."/>
            <person name="Negishi M."/>
            <person name="Ohta I."/>
            <person name="Ono N."/>
            <person name="Saji S."/>
            <person name="Sakai K."/>
            <person name="Shibata M."/>
            <person name="Shimokawa T."/>
            <person name="Shomura A."/>
            <person name="Song J."/>
            <person name="Takazaki Y."/>
            <person name="Terasawa K."/>
            <person name="Tsuji K."/>
            <person name="Waki K."/>
            <person name="Yamagata H."/>
            <person name="Yamane H."/>
            <person name="Yoshiki S."/>
            <person name="Yoshihara R."/>
            <person name="Yukawa K."/>
            <person name="Zhong H."/>
            <person name="Iwama H."/>
            <person name="Endo T."/>
            <person name="Ito H."/>
            <person name="Hahn J.H."/>
            <person name="Kim H.I."/>
            <person name="Eun M.Y."/>
            <person name="Yano M."/>
            <person name="Jiang J."/>
            <person name="Gojobori T."/>
        </authorList>
    </citation>
    <scope>NUCLEOTIDE SEQUENCE [LARGE SCALE GENOMIC DNA]</scope>
</reference>
<gene>
    <name evidence="2" type="primary">P0006C01.19</name>
</gene>
<dbReference type="EMBL" id="AP002744">
    <property type="protein sequence ID" value="BAB19071.1"/>
    <property type="molecule type" value="Genomic_DNA"/>
</dbReference>
<feature type="compositionally biased region" description="Polar residues" evidence="1">
    <location>
        <begin position="318"/>
        <end position="329"/>
    </location>
</feature>
<feature type="compositionally biased region" description="Basic and acidic residues" evidence="1">
    <location>
        <begin position="303"/>
        <end position="316"/>
    </location>
</feature>
<sequence>MPPLFIQELGPGSYKSRVYGRALSGGDVDFRTRVLLAFINCARGRTAGAAHHEKFSNPRCRAPMGLQAGVPPCSDCQSSAAVACYSATARRRSTPTYAAAEEKKRVVNCVSIQRPPIEDIIHALHGGGTVKVDDGNHKAASTKTHPRPYRRAPYMDNLLFVARIRLSSDSPIMRLHAHLDRHQNSASAYIGPVQLCFHVHGTPAGIAEISLRDTTLAPIDDQDVKGHFGSGRNMRQVAVARREVGQITLCLRVVMNRYVRRPPCTRRITGTIARATDRTTEPRVPAAAAHEDILFSSTSATRGSDRWSVRPARAERSTGASHAQAQPPDTYTGGGRARRSLPPPARPAASMFDCLDQPPGTAACDCECASVIHPHDRMVRTASHNPIRTPVAKAKTRQSGSYQWTIEMAGHIYMILNI</sequence>
<protein>
    <submittedName>
        <fullName evidence="2">Uncharacterized protein</fullName>
    </submittedName>
</protein>
<feature type="region of interest" description="Disordered" evidence="1">
    <location>
        <begin position="270"/>
        <end position="349"/>
    </location>
</feature>
<name>Q9FPA0_ORYSJ</name>